<dbReference type="EMBL" id="CM044706">
    <property type="protein sequence ID" value="KAI5660485.1"/>
    <property type="molecule type" value="Genomic_DNA"/>
</dbReference>
<organism evidence="1 2">
    <name type="scientific">Catharanthus roseus</name>
    <name type="common">Madagascar periwinkle</name>
    <name type="synonym">Vinca rosea</name>
    <dbReference type="NCBI Taxonomy" id="4058"/>
    <lineage>
        <taxon>Eukaryota</taxon>
        <taxon>Viridiplantae</taxon>
        <taxon>Streptophyta</taxon>
        <taxon>Embryophyta</taxon>
        <taxon>Tracheophyta</taxon>
        <taxon>Spermatophyta</taxon>
        <taxon>Magnoliopsida</taxon>
        <taxon>eudicotyledons</taxon>
        <taxon>Gunneridae</taxon>
        <taxon>Pentapetalae</taxon>
        <taxon>asterids</taxon>
        <taxon>lamiids</taxon>
        <taxon>Gentianales</taxon>
        <taxon>Apocynaceae</taxon>
        <taxon>Rauvolfioideae</taxon>
        <taxon>Vinceae</taxon>
        <taxon>Catharanthinae</taxon>
        <taxon>Catharanthus</taxon>
    </lineage>
</organism>
<reference evidence="2" key="1">
    <citation type="journal article" date="2023" name="Nat. Plants">
        <title>Single-cell RNA sequencing provides a high-resolution roadmap for understanding the multicellular compartmentation of specialized metabolism.</title>
        <authorList>
            <person name="Sun S."/>
            <person name="Shen X."/>
            <person name="Li Y."/>
            <person name="Li Y."/>
            <person name="Wang S."/>
            <person name="Li R."/>
            <person name="Zhang H."/>
            <person name="Shen G."/>
            <person name="Guo B."/>
            <person name="Wei J."/>
            <person name="Xu J."/>
            <person name="St-Pierre B."/>
            <person name="Chen S."/>
            <person name="Sun C."/>
        </authorList>
    </citation>
    <scope>NUCLEOTIDE SEQUENCE [LARGE SCALE GENOMIC DNA]</scope>
</reference>
<protein>
    <submittedName>
        <fullName evidence="1">Uncharacterized protein</fullName>
    </submittedName>
</protein>
<comment type="caution">
    <text evidence="1">The sequence shown here is derived from an EMBL/GenBank/DDBJ whole genome shotgun (WGS) entry which is preliminary data.</text>
</comment>
<accession>A0ACC0AJN8</accession>
<sequence>MQIQREEEKKQRLLEKKVKDVIVQYEKRRLVEVPYTASLADTMNALMANRIVAVPVAAPPGQWIGAGGSMIVESDKQTGTVRKHYIGMVTMLDVLAHIGGDGDGGVHEEMEDFDKKMSVPVSSIIGHCLESLSLWTLNPHTNILDCMEVFSKGIHRALVPIDSQVENVAGVELIESASSYRMLTQMDVVKFLKGHERELRGILSRTVKEAGALTDTVFAITDKAKVIDAIKCMRTSSLVAVPIVQSSKHIQEDHSLLVNGKERKLVGTFSATDLRCCPISRMRSCLNLGVVEFLEKLSTTPLHEASGLRSSIRDPIVCSGESLMGEAIDKVVTYSVHRVWIVDHLGSLHGLVSLTDIIRVIRVWLLTEPA</sequence>
<evidence type="ECO:0000313" key="2">
    <source>
        <dbReference type="Proteomes" id="UP001060085"/>
    </source>
</evidence>
<proteinExistence type="predicted"/>
<gene>
    <name evidence="1" type="ORF">M9H77_29278</name>
</gene>
<name>A0ACC0AJN8_CATRO</name>
<keyword evidence="2" id="KW-1185">Reference proteome</keyword>
<evidence type="ECO:0000313" key="1">
    <source>
        <dbReference type="EMBL" id="KAI5660485.1"/>
    </source>
</evidence>
<dbReference type="Proteomes" id="UP001060085">
    <property type="component" value="Linkage Group LG06"/>
</dbReference>